<dbReference type="AlphaFoldDB" id="A0A1D6LG69"/>
<dbReference type="SUPFAM" id="SSF56112">
    <property type="entry name" value="Protein kinase-like (PK-like)"/>
    <property type="match status" value="1"/>
</dbReference>
<gene>
    <name evidence="1" type="ORF">ZEAMMB73_Zm00001d035370</name>
</gene>
<protein>
    <submittedName>
        <fullName evidence="1">Phosphatidylinositol/phosphatidylcholine transfer protein SFH8</fullName>
    </submittedName>
</protein>
<organism evidence="1">
    <name type="scientific">Zea mays</name>
    <name type="common">Maize</name>
    <dbReference type="NCBI Taxonomy" id="4577"/>
    <lineage>
        <taxon>Eukaryota</taxon>
        <taxon>Viridiplantae</taxon>
        <taxon>Streptophyta</taxon>
        <taxon>Embryophyta</taxon>
        <taxon>Tracheophyta</taxon>
        <taxon>Spermatophyta</taxon>
        <taxon>Magnoliopsida</taxon>
        <taxon>Liliopsida</taxon>
        <taxon>Poales</taxon>
        <taxon>Poaceae</taxon>
        <taxon>PACMAD clade</taxon>
        <taxon>Panicoideae</taxon>
        <taxon>Andropogonodae</taxon>
        <taxon>Andropogoneae</taxon>
        <taxon>Tripsacinae</taxon>
        <taxon>Zea</taxon>
    </lineage>
</organism>
<dbReference type="EMBL" id="CM000782">
    <property type="protein sequence ID" value="AQK78915.1"/>
    <property type="molecule type" value="Genomic_DNA"/>
</dbReference>
<reference evidence="1" key="1">
    <citation type="submission" date="2015-12" db="EMBL/GenBank/DDBJ databases">
        <title>Update maize B73 reference genome by single molecule sequencing technologies.</title>
        <authorList>
            <consortium name="Maize Genome Sequencing Project"/>
            <person name="Ware D."/>
        </authorList>
    </citation>
    <scope>NUCLEOTIDE SEQUENCE</scope>
    <source>
        <tissue evidence="1">Seedling</tissue>
    </source>
</reference>
<dbReference type="PANTHER" id="PTHR45657">
    <property type="entry name" value="CRAL-TRIO DOMAIN-CONTAINING PROTEIN YKL091C-RELATED"/>
    <property type="match status" value="1"/>
</dbReference>
<dbReference type="InterPro" id="IPR051026">
    <property type="entry name" value="PI/PC_transfer"/>
</dbReference>
<dbReference type="ExpressionAtlas" id="A0A1D6LG69">
    <property type="expression patterns" value="baseline and differential"/>
</dbReference>
<name>A0A1D6LG69_MAIZE</name>
<proteinExistence type="predicted"/>
<evidence type="ECO:0000313" key="1">
    <source>
        <dbReference type="EMBL" id="AQK78915.1"/>
    </source>
</evidence>
<dbReference type="InterPro" id="IPR011009">
    <property type="entry name" value="Kinase-like_dom_sf"/>
</dbReference>
<dbReference type="Gene3D" id="3.30.200.20">
    <property type="entry name" value="Phosphorylase Kinase, domain 1"/>
    <property type="match status" value="1"/>
</dbReference>
<accession>A0A1D6LG69</accession>
<sequence>MTIELRSSNTSSGRHWKTGCKSVGRPLRWGDGSSSISNRTKLYVVADEFSMPTSRVMFKEVDAPSPSPALWNGPQEAGKKVEEEFSTYPLSVLMMSVKNNTKAHIKEPEEVKLLKNLSHPNIVRYLVTVREEDTLNILLEFVPGGPINSVAFGEARFIPRAFYFFKATLDENSSLADIEVALIPILASELPEFLGGSCTCSDKGGCLGSNKGPWNDPYILKWQGMLSDTSNDESGSDVDDFGPSFVHKVSGYGCLTLVREEVKGTDCATYLSCDDQSHPDMVPEFYHGVQRTTEMVQKQMADFRQYSTNGRPRDLGAATVSASVPCRTVEICPGLGYSAVMVVTPYMQFKDCEWQLEETKFQYALGYNMHADMNRA</sequence>
<dbReference type="PANTHER" id="PTHR45657:SF9">
    <property type="entry name" value="OS08G0497300 PROTEIN"/>
    <property type="match status" value="1"/>
</dbReference>